<feature type="domain" description="CC" evidence="1">
    <location>
        <begin position="122"/>
        <end position="145"/>
    </location>
</feature>
<organism evidence="2 3">
    <name type="scientific">Cercopithifilaria johnstoni</name>
    <dbReference type="NCBI Taxonomy" id="2874296"/>
    <lineage>
        <taxon>Eukaryota</taxon>
        <taxon>Metazoa</taxon>
        <taxon>Ecdysozoa</taxon>
        <taxon>Nematoda</taxon>
        <taxon>Chromadorea</taxon>
        <taxon>Rhabditida</taxon>
        <taxon>Spirurina</taxon>
        <taxon>Spiruromorpha</taxon>
        <taxon>Filarioidea</taxon>
        <taxon>Onchocercidae</taxon>
        <taxon>Cercopithifilaria</taxon>
    </lineage>
</organism>
<dbReference type="SMART" id="SM00289">
    <property type="entry name" value="WR1"/>
    <property type="match status" value="5"/>
</dbReference>
<gene>
    <name evidence="2" type="ORF">CJOHNSTONI_LOCUS678</name>
</gene>
<name>A0A8J2Q885_9BILA</name>
<dbReference type="OrthoDB" id="5791889at2759"/>
<keyword evidence="3" id="KW-1185">Reference proteome</keyword>
<dbReference type="EMBL" id="CAKAEH010000178">
    <property type="protein sequence ID" value="CAG9530156.1"/>
    <property type="molecule type" value="Genomic_DNA"/>
</dbReference>
<evidence type="ECO:0000259" key="1">
    <source>
        <dbReference type="Pfam" id="PF04942"/>
    </source>
</evidence>
<comment type="caution">
    <text evidence="2">The sequence shown here is derived from an EMBL/GenBank/DDBJ whole genome shotgun (WGS) entry which is preliminary data.</text>
</comment>
<dbReference type="Proteomes" id="UP000746747">
    <property type="component" value="Unassembled WGS sequence"/>
</dbReference>
<dbReference type="InterPro" id="IPR007026">
    <property type="entry name" value="CC_domain"/>
</dbReference>
<proteinExistence type="predicted"/>
<dbReference type="Pfam" id="PF04942">
    <property type="entry name" value="CC"/>
    <property type="match status" value="1"/>
</dbReference>
<dbReference type="InterPro" id="IPR006150">
    <property type="entry name" value="Cys_repeat_1"/>
</dbReference>
<evidence type="ECO:0000313" key="3">
    <source>
        <dbReference type="Proteomes" id="UP000746747"/>
    </source>
</evidence>
<reference evidence="2" key="1">
    <citation type="submission" date="2021-09" db="EMBL/GenBank/DDBJ databases">
        <authorList>
            <consortium name="Pathogen Informatics"/>
        </authorList>
    </citation>
    <scope>NUCLEOTIDE SEQUENCE</scope>
</reference>
<dbReference type="PANTHER" id="PTHR34150">
    <property type="entry name" value="PROTEIN CBG08832-RELATED"/>
    <property type="match status" value="1"/>
</dbReference>
<sequence>MRCARGYVCSPGNICCPSSDYGTAISGSTANPMKNPFLCTDGTQAAGACILGQCGSSFTCMNGLCCNITSNTPRCLDGFPSAGACIFGQCGTGFVCTTGNLCCLTNTIANIIPGMCPNNGASIGICINGLCPTGHTCVNGQCCPQNVNTTFRCSNINYALGPCVADQCPDGGFQCDTTTNSCCPVTDPVGPCVEPDDQCPAGNKCFKEGATPLCYKECDGRGTISSSPVDGTCPTETTLIFGSCCTLKARLYNPIQTSFLSERHADHYSWPTSSGIRSCPDHTGPISACINGQCGYGYQCYNNVCCLPQYTNMMLPFSPTTLRPIGSSCEFTQQCMSSMEGLSICELGVCRCLPGAQFNGFACVRRFNALLNDEVQSSADGTSIDESDIVTADS</sequence>
<evidence type="ECO:0000313" key="2">
    <source>
        <dbReference type="EMBL" id="CAG9530156.1"/>
    </source>
</evidence>
<protein>
    <recommendedName>
        <fullName evidence="1">CC domain-containing protein</fullName>
    </recommendedName>
</protein>
<dbReference type="PANTHER" id="PTHR34150:SF7">
    <property type="entry name" value="PROTEIN CBG10108"/>
    <property type="match status" value="1"/>
</dbReference>
<dbReference type="AlphaFoldDB" id="A0A8J2Q885"/>
<accession>A0A8J2Q885</accession>